<dbReference type="Gene3D" id="3.40.1260.10">
    <property type="entry name" value="DsrEFH-like"/>
    <property type="match status" value="1"/>
</dbReference>
<feature type="chain" id="PRO_5019164479" evidence="1">
    <location>
        <begin position="33"/>
        <end position="262"/>
    </location>
</feature>
<evidence type="ECO:0000313" key="3">
    <source>
        <dbReference type="Proteomes" id="UP000285523"/>
    </source>
</evidence>
<feature type="signal peptide" evidence="1">
    <location>
        <begin position="1"/>
        <end position="32"/>
    </location>
</feature>
<proteinExistence type="predicted"/>
<accession>A0A418V1N2</accession>
<dbReference type="PROSITE" id="PS51318">
    <property type="entry name" value="TAT"/>
    <property type="match status" value="1"/>
</dbReference>
<evidence type="ECO:0000313" key="2">
    <source>
        <dbReference type="EMBL" id="RJF69802.1"/>
    </source>
</evidence>
<reference evidence="2 3" key="1">
    <citation type="submission" date="2018-09" db="EMBL/GenBank/DDBJ databases">
        <title>Draft genome sequence of Rhodopseudomonas palustris 2.1.18.</title>
        <authorList>
            <person name="Robertson S.L."/>
            <person name="Meyer T.E."/>
            <person name="Kyndt J.A."/>
        </authorList>
    </citation>
    <scope>NUCLEOTIDE SEQUENCE [LARGE SCALE GENOMIC DNA]</scope>
    <source>
        <strain evidence="2 3">2.1.18</strain>
    </source>
</reference>
<dbReference type="InterPro" id="IPR027396">
    <property type="entry name" value="DsrEFH-like"/>
</dbReference>
<name>A0A418V1N2_RHOPL</name>
<gene>
    <name evidence="2" type="ORF">D4Q52_19355</name>
</gene>
<dbReference type="EMBL" id="QYYD01000021">
    <property type="protein sequence ID" value="RJF69802.1"/>
    <property type="molecule type" value="Genomic_DNA"/>
</dbReference>
<dbReference type="Proteomes" id="UP000285523">
    <property type="component" value="Unassembled WGS sequence"/>
</dbReference>
<dbReference type="OrthoDB" id="114122at2"/>
<comment type="caution">
    <text evidence="2">The sequence shown here is derived from an EMBL/GenBank/DDBJ whole genome shotgun (WGS) entry which is preliminary data.</text>
</comment>
<organism evidence="2 3">
    <name type="scientific">Rhodopseudomonas palustris</name>
    <dbReference type="NCBI Taxonomy" id="1076"/>
    <lineage>
        <taxon>Bacteria</taxon>
        <taxon>Pseudomonadati</taxon>
        <taxon>Pseudomonadota</taxon>
        <taxon>Alphaproteobacteria</taxon>
        <taxon>Hyphomicrobiales</taxon>
        <taxon>Nitrobacteraceae</taxon>
        <taxon>Rhodopseudomonas</taxon>
    </lineage>
</organism>
<dbReference type="InterPro" id="IPR006311">
    <property type="entry name" value="TAT_signal"/>
</dbReference>
<dbReference type="RefSeq" id="WP_119858210.1">
    <property type="nucleotide sequence ID" value="NZ_QYYD01000021.1"/>
</dbReference>
<protein>
    <submittedName>
        <fullName evidence="2">Transcriptional initiation protein Tat</fullName>
    </submittedName>
</protein>
<dbReference type="AlphaFoldDB" id="A0A418V1N2"/>
<sequence length="262" mass="27810">MTFHRGHFNRRAALGLFGQAALLAGATGSASAATSSAHDQPGSAGLEMLKKQLAAAPRRRDFNTVPFMVTRKDQWDHEAAELVLAYRSRALQVWEATEISAPWLNLMREALNGQVFAHGNPGFLAVAAVHGSAHLALYDQSAWDKHGLAALSGGAASRNVYVAAKAGTSPSDDLQNITGYYGPDNSKIATLQQRGMVFVACHDSIHAIARNLCHLGRGEACSADEVAADLTNHLIPGAVLVPSVVAFLIELQRVGFTYAKAG</sequence>
<keyword evidence="1" id="KW-0732">Signal</keyword>
<evidence type="ECO:0000256" key="1">
    <source>
        <dbReference type="SAM" id="SignalP"/>
    </source>
</evidence>